<keyword evidence="9" id="KW-1185">Reference proteome</keyword>
<gene>
    <name evidence="8" type="ORF">C8E97_2974</name>
</gene>
<name>A0A495VYS8_9PSEU</name>
<accession>A0A495VYS8</accession>
<evidence type="ECO:0000313" key="8">
    <source>
        <dbReference type="EMBL" id="RKT54354.1"/>
    </source>
</evidence>
<dbReference type="PANTHER" id="PTHR46696">
    <property type="entry name" value="P450, PUTATIVE (EUROFUNG)-RELATED"/>
    <property type="match status" value="1"/>
</dbReference>
<keyword evidence="2 7" id="KW-0349">Heme</keyword>
<dbReference type="InterPro" id="IPR036396">
    <property type="entry name" value="Cyt_P450_sf"/>
</dbReference>
<dbReference type="PRINTS" id="PR00385">
    <property type="entry name" value="P450"/>
</dbReference>
<evidence type="ECO:0000256" key="6">
    <source>
        <dbReference type="ARBA" id="ARBA00023033"/>
    </source>
</evidence>
<evidence type="ECO:0000256" key="5">
    <source>
        <dbReference type="ARBA" id="ARBA00023004"/>
    </source>
</evidence>
<dbReference type="InterPro" id="IPR001128">
    <property type="entry name" value="Cyt_P450"/>
</dbReference>
<dbReference type="GO" id="GO:0005506">
    <property type="term" value="F:iron ion binding"/>
    <property type="evidence" value="ECO:0007669"/>
    <property type="project" value="InterPro"/>
</dbReference>
<dbReference type="OrthoDB" id="141712at2"/>
<evidence type="ECO:0000256" key="7">
    <source>
        <dbReference type="RuleBase" id="RU000461"/>
    </source>
</evidence>
<comment type="caution">
    <text evidence="8">The sequence shown here is derived from an EMBL/GenBank/DDBJ whole genome shotgun (WGS) entry which is preliminary data.</text>
</comment>
<dbReference type="PROSITE" id="PS00086">
    <property type="entry name" value="CYTOCHROME_P450"/>
    <property type="match status" value="1"/>
</dbReference>
<dbReference type="CDD" id="cd11031">
    <property type="entry name" value="Cyp158A-like"/>
    <property type="match status" value="1"/>
</dbReference>
<sequence length="399" mass="44047">MRSTQAARSYPFREPTALELEPEYARLREHEPLSRISLPHGGDAWLAVRHEDVRAVLSDPRFSRAALLDRDVPRTSPRRLTDPTLHTVDPPEHNRLRRLVSAAFSPRRLGRLAEYAQRVTDDLLDRMADQGPPADVVSGLALPLPMAVICQMLGVPVADRDRFTGWIDVALATTAFSSEEIHDAFASLKGYLVELVAARRREPTDDLLGALVEARDKGGRLSEDELVALGVTLLYAGLETTSNHIGNFIATLLTHPDQLALLRAEPDLLDRAVDELLRFIPIVTSAGFTRIALEDVELGGVVVRAGDAVMLHLDAANRDERAFADPDELDLARAVNPHLAFGFGPHYCVAAQLAKAELRVAVGSLLGRFPRLRLAVGEDELPWRRGRMARGLERLPVAW</sequence>
<dbReference type="Pfam" id="PF00067">
    <property type="entry name" value="p450"/>
    <property type="match status" value="1"/>
</dbReference>
<evidence type="ECO:0000256" key="1">
    <source>
        <dbReference type="ARBA" id="ARBA00010617"/>
    </source>
</evidence>
<dbReference type="RefSeq" id="WP_121005941.1">
    <property type="nucleotide sequence ID" value="NZ_RBXO01000001.1"/>
</dbReference>
<dbReference type="InterPro" id="IPR002397">
    <property type="entry name" value="Cyt_P450_B"/>
</dbReference>
<evidence type="ECO:0000256" key="2">
    <source>
        <dbReference type="ARBA" id="ARBA00022617"/>
    </source>
</evidence>
<dbReference type="GO" id="GO:0020037">
    <property type="term" value="F:heme binding"/>
    <property type="evidence" value="ECO:0007669"/>
    <property type="project" value="InterPro"/>
</dbReference>
<dbReference type="InterPro" id="IPR017972">
    <property type="entry name" value="Cyt_P450_CS"/>
</dbReference>
<dbReference type="GO" id="GO:0004497">
    <property type="term" value="F:monooxygenase activity"/>
    <property type="evidence" value="ECO:0007669"/>
    <property type="project" value="UniProtKB-KW"/>
</dbReference>
<evidence type="ECO:0000313" key="9">
    <source>
        <dbReference type="Proteomes" id="UP000282084"/>
    </source>
</evidence>
<dbReference type="FunFam" id="1.10.630.10:FF:000018">
    <property type="entry name" value="Cytochrome P450 monooxygenase"/>
    <property type="match status" value="1"/>
</dbReference>
<evidence type="ECO:0000256" key="3">
    <source>
        <dbReference type="ARBA" id="ARBA00022723"/>
    </source>
</evidence>
<dbReference type="Gene3D" id="1.10.630.10">
    <property type="entry name" value="Cytochrome P450"/>
    <property type="match status" value="1"/>
</dbReference>
<proteinExistence type="inferred from homology"/>
<comment type="similarity">
    <text evidence="1 7">Belongs to the cytochrome P450 family.</text>
</comment>
<dbReference type="AlphaFoldDB" id="A0A495VYS8"/>
<keyword evidence="6 7" id="KW-0503">Monooxygenase</keyword>
<keyword evidence="3 7" id="KW-0479">Metal-binding</keyword>
<dbReference type="PANTHER" id="PTHR46696:SF1">
    <property type="entry name" value="CYTOCHROME P450 YJIB-RELATED"/>
    <property type="match status" value="1"/>
</dbReference>
<dbReference type="Proteomes" id="UP000282084">
    <property type="component" value="Unassembled WGS sequence"/>
</dbReference>
<dbReference type="SUPFAM" id="SSF48264">
    <property type="entry name" value="Cytochrome P450"/>
    <property type="match status" value="1"/>
</dbReference>
<dbReference type="GO" id="GO:0016705">
    <property type="term" value="F:oxidoreductase activity, acting on paired donors, with incorporation or reduction of molecular oxygen"/>
    <property type="evidence" value="ECO:0007669"/>
    <property type="project" value="InterPro"/>
</dbReference>
<reference evidence="8 9" key="1">
    <citation type="submission" date="2018-10" db="EMBL/GenBank/DDBJ databases">
        <title>Sequencing the genomes of 1000 actinobacteria strains.</title>
        <authorList>
            <person name="Klenk H.-P."/>
        </authorList>
    </citation>
    <scope>NUCLEOTIDE SEQUENCE [LARGE SCALE GENOMIC DNA]</scope>
    <source>
        <strain evidence="8 9">DSM 43800</strain>
    </source>
</reference>
<keyword evidence="5 7" id="KW-0408">Iron</keyword>
<dbReference type="PRINTS" id="PR00359">
    <property type="entry name" value="BP450"/>
</dbReference>
<keyword evidence="4 7" id="KW-0560">Oxidoreductase</keyword>
<evidence type="ECO:0000256" key="4">
    <source>
        <dbReference type="ARBA" id="ARBA00023002"/>
    </source>
</evidence>
<protein>
    <submittedName>
        <fullName evidence="8">Cytochrome P450</fullName>
    </submittedName>
</protein>
<dbReference type="EMBL" id="RBXO01000001">
    <property type="protein sequence ID" value="RKT54354.1"/>
    <property type="molecule type" value="Genomic_DNA"/>
</dbReference>
<organism evidence="8 9">
    <name type="scientific">Saccharothrix australiensis</name>
    <dbReference type="NCBI Taxonomy" id="2072"/>
    <lineage>
        <taxon>Bacteria</taxon>
        <taxon>Bacillati</taxon>
        <taxon>Actinomycetota</taxon>
        <taxon>Actinomycetes</taxon>
        <taxon>Pseudonocardiales</taxon>
        <taxon>Pseudonocardiaceae</taxon>
        <taxon>Saccharothrix</taxon>
    </lineage>
</organism>